<accession>A0ACC2WXX6</accession>
<organism evidence="1 2">
    <name type="scientific">Naganishia vaughanmartiniae</name>
    <dbReference type="NCBI Taxonomy" id="1424756"/>
    <lineage>
        <taxon>Eukaryota</taxon>
        <taxon>Fungi</taxon>
        <taxon>Dikarya</taxon>
        <taxon>Basidiomycota</taxon>
        <taxon>Agaricomycotina</taxon>
        <taxon>Tremellomycetes</taxon>
        <taxon>Filobasidiales</taxon>
        <taxon>Filobasidiaceae</taxon>
        <taxon>Naganishia</taxon>
    </lineage>
</organism>
<gene>
    <name evidence="1" type="ORF">QFC22_004753</name>
</gene>
<reference evidence="1" key="1">
    <citation type="submission" date="2023-04" db="EMBL/GenBank/DDBJ databases">
        <title>Draft Genome sequencing of Naganishia species isolated from polar environments using Oxford Nanopore Technology.</title>
        <authorList>
            <person name="Leo P."/>
            <person name="Venkateswaran K."/>
        </authorList>
    </citation>
    <scope>NUCLEOTIDE SEQUENCE</scope>
    <source>
        <strain evidence="1">MNA-CCFEE 5425</strain>
    </source>
</reference>
<proteinExistence type="predicted"/>
<protein>
    <submittedName>
        <fullName evidence="1">Uncharacterized protein</fullName>
    </submittedName>
</protein>
<sequence>MYEVEAVLLEAQESDNEGDEGKQGDSDAEEDSEQSPISKSPLDKVHQLAIYVHASPQRKDEFETVRAAKNPETPKGLLPLKDVQTRWYSKEAAIARVIRLRKTVVAIHTRTGSKCPRFTKQDFEALEIIQPTLMVVHSPRPSEYSPAAWRRYPVACSRGD</sequence>
<dbReference type="Proteomes" id="UP001243375">
    <property type="component" value="Unassembled WGS sequence"/>
</dbReference>
<evidence type="ECO:0000313" key="2">
    <source>
        <dbReference type="Proteomes" id="UP001243375"/>
    </source>
</evidence>
<comment type="caution">
    <text evidence="1">The sequence shown here is derived from an EMBL/GenBank/DDBJ whole genome shotgun (WGS) entry which is preliminary data.</text>
</comment>
<evidence type="ECO:0000313" key="1">
    <source>
        <dbReference type="EMBL" id="KAJ9116313.1"/>
    </source>
</evidence>
<dbReference type="EMBL" id="JASBWU010000014">
    <property type="protein sequence ID" value="KAJ9116313.1"/>
    <property type="molecule type" value="Genomic_DNA"/>
</dbReference>
<name>A0ACC2WXX6_9TREE</name>
<keyword evidence="2" id="KW-1185">Reference proteome</keyword>